<dbReference type="GO" id="GO:0047372">
    <property type="term" value="F:monoacylglycerol lipase activity"/>
    <property type="evidence" value="ECO:0007669"/>
    <property type="project" value="TreeGrafter"/>
</dbReference>
<protein>
    <submittedName>
        <fullName evidence="2">Alpha/beta hydrolase</fullName>
    </submittedName>
</protein>
<dbReference type="EMBL" id="VTEV01000007">
    <property type="protein sequence ID" value="TYS65636.1"/>
    <property type="molecule type" value="Genomic_DNA"/>
</dbReference>
<dbReference type="AlphaFoldDB" id="A0A5D4SUX2"/>
<comment type="caution">
    <text evidence="2">The sequence shown here is derived from an EMBL/GenBank/DDBJ whole genome shotgun (WGS) entry which is preliminary data.</text>
</comment>
<reference evidence="2 3" key="1">
    <citation type="submission" date="2019-08" db="EMBL/GenBank/DDBJ databases">
        <title>Bacillus genomes from the desert of Cuatro Cienegas, Coahuila.</title>
        <authorList>
            <person name="Olmedo-Alvarez G."/>
        </authorList>
    </citation>
    <scope>NUCLEOTIDE SEQUENCE [LARGE SCALE GENOMIC DNA]</scope>
    <source>
        <strain evidence="2 3">CH28_1T</strain>
    </source>
</reference>
<dbReference type="InterPro" id="IPR000639">
    <property type="entry name" value="Epox_hydrolase-like"/>
</dbReference>
<dbReference type="InterPro" id="IPR000073">
    <property type="entry name" value="AB_hydrolase_1"/>
</dbReference>
<dbReference type="SUPFAM" id="SSF53474">
    <property type="entry name" value="alpha/beta-Hydrolases"/>
    <property type="match status" value="1"/>
</dbReference>
<dbReference type="Proteomes" id="UP000322524">
    <property type="component" value="Unassembled WGS sequence"/>
</dbReference>
<gene>
    <name evidence="2" type="ORF">FZC76_17235</name>
</gene>
<accession>A0A5D4SUX2</accession>
<dbReference type="OrthoDB" id="252464at2"/>
<evidence type="ECO:0000313" key="2">
    <source>
        <dbReference type="EMBL" id="TYS65636.1"/>
    </source>
</evidence>
<dbReference type="PRINTS" id="PR00412">
    <property type="entry name" value="EPOXHYDRLASE"/>
</dbReference>
<organism evidence="2 3">
    <name type="scientific">Sutcliffiella horikoshii</name>
    <dbReference type="NCBI Taxonomy" id="79883"/>
    <lineage>
        <taxon>Bacteria</taxon>
        <taxon>Bacillati</taxon>
        <taxon>Bacillota</taxon>
        <taxon>Bacilli</taxon>
        <taxon>Bacillales</taxon>
        <taxon>Bacillaceae</taxon>
        <taxon>Sutcliffiella</taxon>
    </lineage>
</organism>
<proteinExistence type="predicted"/>
<dbReference type="GO" id="GO:0016020">
    <property type="term" value="C:membrane"/>
    <property type="evidence" value="ECO:0007669"/>
    <property type="project" value="TreeGrafter"/>
</dbReference>
<dbReference type="GO" id="GO:0046464">
    <property type="term" value="P:acylglycerol catabolic process"/>
    <property type="evidence" value="ECO:0007669"/>
    <property type="project" value="TreeGrafter"/>
</dbReference>
<evidence type="ECO:0000313" key="3">
    <source>
        <dbReference type="Proteomes" id="UP000322524"/>
    </source>
</evidence>
<dbReference type="Pfam" id="PF00561">
    <property type="entry name" value="Abhydrolase_1"/>
    <property type="match status" value="1"/>
</dbReference>
<dbReference type="PANTHER" id="PTHR43798">
    <property type="entry name" value="MONOACYLGLYCEROL LIPASE"/>
    <property type="match status" value="1"/>
</dbReference>
<dbReference type="InterPro" id="IPR029058">
    <property type="entry name" value="AB_hydrolase_fold"/>
</dbReference>
<evidence type="ECO:0000259" key="1">
    <source>
        <dbReference type="Pfam" id="PF00561"/>
    </source>
</evidence>
<dbReference type="Gene3D" id="3.40.50.1820">
    <property type="entry name" value="alpha/beta hydrolase"/>
    <property type="match status" value="1"/>
</dbReference>
<keyword evidence="2" id="KW-0378">Hydrolase</keyword>
<dbReference type="PRINTS" id="PR00111">
    <property type="entry name" value="ABHYDROLASE"/>
</dbReference>
<name>A0A5D4SUX2_9BACI</name>
<dbReference type="PANTHER" id="PTHR43798:SF33">
    <property type="entry name" value="HYDROLASE, PUTATIVE (AFU_ORTHOLOGUE AFUA_2G14860)-RELATED"/>
    <property type="match status" value="1"/>
</dbReference>
<dbReference type="RefSeq" id="WP_148989415.1">
    <property type="nucleotide sequence ID" value="NZ_VTEV01000007.1"/>
</dbReference>
<sequence length="302" mass="34282">MIVQKQVKLPNGETYGYRERAGNGETILLIHGNMTSSKHWDLLMENIDDSFHLVAVDMRGFGDSSYHEKIYSIKDLADDIKLFVNELNLTDFTILGWSTGGAVAMQFVADNSNFAKKLILLASASTRGYPMYETDENGQPDQSKRLTTYEQVMQDKTRTITISHAYKNRNKEVLRMIWDYAIYHDNQPEANQYEEYLEDMLTQRNYPEILHALNMFNISNHHNGLKQGTGEVEKINIPVLVLAGENDLVISEQMSREVVDDLGGVATFLSLKGCGHSAQVDDLSQLLQAITTFVAKQEEQYK</sequence>
<dbReference type="InterPro" id="IPR050266">
    <property type="entry name" value="AB_hydrolase_sf"/>
</dbReference>
<feature type="domain" description="AB hydrolase-1" evidence="1">
    <location>
        <begin position="26"/>
        <end position="282"/>
    </location>
</feature>